<dbReference type="VEuPathDB" id="FungiDB:MFRU_006g03690"/>
<dbReference type="AlphaFoldDB" id="A0A5M9JD54"/>
<keyword evidence="3" id="KW-1185">Reference proteome</keyword>
<evidence type="ECO:0000256" key="1">
    <source>
        <dbReference type="SAM" id="MobiDB-lite"/>
    </source>
</evidence>
<proteinExistence type="predicted"/>
<dbReference type="Proteomes" id="UP000322873">
    <property type="component" value="Unassembled WGS sequence"/>
</dbReference>
<feature type="compositionally biased region" description="Polar residues" evidence="1">
    <location>
        <begin position="101"/>
        <end position="113"/>
    </location>
</feature>
<evidence type="ECO:0000313" key="3">
    <source>
        <dbReference type="Proteomes" id="UP000322873"/>
    </source>
</evidence>
<gene>
    <name evidence="2" type="ORF">EYC84_009659</name>
</gene>
<feature type="compositionally biased region" description="Low complexity" evidence="1">
    <location>
        <begin position="343"/>
        <end position="356"/>
    </location>
</feature>
<comment type="caution">
    <text evidence="2">The sequence shown here is derived from an EMBL/GenBank/DDBJ whole genome shotgun (WGS) entry which is preliminary data.</text>
</comment>
<evidence type="ECO:0000313" key="2">
    <source>
        <dbReference type="EMBL" id="KAA8565839.1"/>
    </source>
</evidence>
<feature type="region of interest" description="Disordered" evidence="1">
    <location>
        <begin position="67"/>
        <end position="113"/>
    </location>
</feature>
<organism evidence="2 3">
    <name type="scientific">Monilinia fructicola</name>
    <name type="common">Brown rot fungus</name>
    <name type="synonym">Ciboria fructicola</name>
    <dbReference type="NCBI Taxonomy" id="38448"/>
    <lineage>
        <taxon>Eukaryota</taxon>
        <taxon>Fungi</taxon>
        <taxon>Dikarya</taxon>
        <taxon>Ascomycota</taxon>
        <taxon>Pezizomycotina</taxon>
        <taxon>Leotiomycetes</taxon>
        <taxon>Helotiales</taxon>
        <taxon>Sclerotiniaceae</taxon>
        <taxon>Monilinia</taxon>
    </lineage>
</organism>
<accession>A0A5M9JD54</accession>
<name>A0A5M9JD54_MONFR</name>
<reference evidence="2 3" key="1">
    <citation type="submission" date="2019-06" db="EMBL/GenBank/DDBJ databases">
        <title>Genome Sequence of the Brown Rot Fungal Pathogen Monilinia fructicola.</title>
        <authorList>
            <person name="De Miccolis Angelini R.M."/>
            <person name="Landi L."/>
            <person name="Abate D."/>
            <person name="Pollastro S."/>
            <person name="Romanazzi G."/>
            <person name="Faretra F."/>
        </authorList>
    </citation>
    <scope>NUCLEOTIDE SEQUENCE [LARGE SCALE GENOMIC DNA]</scope>
    <source>
        <strain evidence="2 3">Mfrc123</strain>
    </source>
</reference>
<protein>
    <submittedName>
        <fullName evidence="2">Uncharacterized protein</fullName>
    </submittedName>
</protein>
<dbReference type="EMBL" id="VICG01000013">
    <property type="protein sequence ID" value="KAA8565839.1"/>
    <property type="molecule type" value="Genomic_DNA"/>
</dbReference>
<feature type="region of interest" description="Disordered" evidence="1">
    <location>
        <begin position="338"/>
        <end position="367"/>
    </location>
</feature>
<feature type="compositionally biased region" description="Basic and acidic residues" evidence="1">
    <location>
        <begin position="91"/>
        <end position="100"/>
    </location>
</feature>
<sequence length="367" mass="39912">MRSQGSWCLRQHSNFESRRTFDNQIQPHSAPTSVALHQAENFRRFYRAVVSPTHVRVTAGGRIVPNTRAMAPPLFEPNGEKYPSDSPQQAKDSEKTEHNRTVSNAAGDSQGSLIPVNTQGPPVFHPALPGSFLPPYGYLPQGVANIPVPHFGHPGNPQFPQQVVNGNESSSSSLQPVRVSHPGQFDPTRPYMMINNQMCFPTSAFPQPPNGFPPGLVGNSPFGPPMLGGPPGHHMAHPIHGSIPFAMPPGNFPGPIMQPNGQLFSMMPHQGLAQQTSMTPILPLQLASTEQTLQQHRDHLTMLEGHISRHSLQAVPYWATQRQMLMGEIARMTSLLQSERNNSGSAQAEQGQSQTSVDIGGSLDALN</sequence>